<reference evidence="3" key="1">
    <citation type="submission" date="2024-04" db="EMBL/GenBank/DDBJ databases">
        <title>Salinicola lusitanus LLJ914,a marine bacterium isolated from the Okinawa Trough.</title>
        <authorList>
            <person name="Li J."/>
        </authorList>
    </citation>
    <scope>NUCLEOTIDE SEQUENCE [LARGE SCALE GENOMIC DNA]</scope>
</reference>
<protein>
    <submittedName>
        <fullName evidence="2">Uncharacterized protein</fullName>
    </submittedName>
</protein>
<dbReference type="AlphaFoldDB" id="A0AAW0PHF7"/>
<name>A0AAW0PHF7_9GOBI</name>
<keyword evidence="3" id="KW-1185">Reference proteome</keyword>
<proteinExistence type="predicted"/>
<feature type="compositionally biased region" description="Basic and acidic residues" evidence="1">
    <location>
        <begin position="104"/>
        <end position="115"/>
    </location>
</feature>
<sequence length="135" mass="16296">MIAVKEEGKAKMKKTVKELELQWAENQKRKEKTLYEEFKLTFKEEQNNALAELSITKDKELNSAQIKWKEREDSLIKQVRELQFNLEIQLSKSQEFMEQIHVQMSEEREHHRTQLEELQTEQKQSQEQDMTESQL</sequence>
<organism evidence="2 3">
    <name type="scientific">Mugilogobius chulae</name>
    <name type="common">yellowstripe goby</name>
    <dbReference type="NCBI Taxonomy" id="88201"/>
    <lineage>
        <taxon>Eukaryota</taxon>
        <taxon>Metazoa</taxon>
        <taxon>Chordata</taxon>
        <taxon>Craniata</taxon>
        <taxon>Vertebrata</taxon>
        <taxon>Euteleostomi</taxon>
        <taxon>Actinopterygii</taxon>
        <taxon>Neopterygii</taxon>
        <taxon>Teleostei</taxon>
        <taxon>Neoteleostei</taxon>
        <taxon>Acanthomorphata</taxon>
        <taxon>Gobiaria</taxon>
        <taxon>Gobiiformes</taxon>
        <taxon>Gobioidei</taxon>
        <taxon>Gobiidae</taxon>
        <taxon>Gobionellinae</taxon>
        <taxon>Mugilogobius</taxon>
    </lineage>
</organism>
<evidence type="ECO:0000313" key="3">
    <source>
        <dbReference type="Proteomes" id="UP001460270"/>
    </source>
</evidence>
<dbReference type="EMBL" id="JBBPFD010000004">
    <property type="protein sequence ID" value="KAK7929167.1"/>
    <property type="molecule type" value="Genomic_DNA"/>
</dbReference>
<accession>A0AAW0PHF7</accession>
<evidence type="ECO:0000313" key="2">
    <source>
        <dbReference type="EMBL" id="KAK7929167.1"/>
    </source>
</evidence>
<evidence type="ECO:0000256" key="1">
    <source>
        <dbReference type="SAM" id="MobiDB-lite"/>
    </source>
</evidence>
<feature type="region of interest" description="Disordered" evidence="1">
    <location>
        <begin position="104"/>
        <end position="135"/>
    </location>
</feature>
<gene>
    <name evidence="2" type="ORF">WMY93_005562</name>
</gene>
<dbReference type="Proteomes" id="UP001460270">
    <property type="component" value="Unassembled WGS sequence"/>
</dbReference>
<comment type="caution">
    <text evidence="2">The sequence shown here is derived from an EMBL/GenBank/DDBJ whole genome shotgun (WGS) entry which is preliminary data.</text>
</comment>